<evidence type="ECO:0000256" key="5">
    <source>
        <dbReference type="ARBA" id="ARBA00022729"/>
    </source>
</evidence>
<feature type="chain" id="PRO_5011829505" description="Peptide hydrolase" evidence="9">
    <location>
        <begin position="19"/>
        <end position="373"/>
    </location>
</feature>
<comment type="caution">
    <text evidence="11">The sequence shown here is derived from an EMBL/GenBank/DDBJ whole genome shotgun (WGS) entry which is preliminary data.</text>
</comment>
<evidence type="ECO:0000256" key="7">
    <source>
        <dbReference type="ARBA" id="ARBA00022833"/>
    </source>
</evidence>
<proteinExistence type="inferred from homology"/>
<dbReference type="PANTHER" id="PTHR12147:SF56">
    <property type="entry name" value="AMINOPEPTIDASE YDR415C-RELATED"/>
    <property type="match status" value="1"/>
</dbReference>
<dbReference type="InParanoid" id="A0A1Y2GQI8"/>
<evidence type="ECO:0000256" key="4">
    <source>
        <dbReference type="ARBA" id="ARBA00022723"/>
    </source>
</evidence>
<evidence type="ECO:0000256" key="6">
    <source>
        <dbReference type="ARBA" id="ARBA00022801"/>
    </source>
</evidence>
<keyword evidence="6 9" id="KW-0378">Hydrolase</keyword>
<dbReference type="GO" id="GO:0008235">
    <property type="term" value="F:metalloexopeptidase activity"/>
    <property type="evidence" value="ECO:0007669"/>
    <property type="project" value="InterPro"/>
</dbReference>
<dbReference type="Gene3D" id="3.40.630.10">
    <property type="entry name" value="Zn peptidases"/>
    <property type="match status" value="1"/>
</dbReference>
<keyword evidence="5 9" id="KW-0732">Signal</keyword>
<comment type="similarity">
    <text evidence="8">Belongs to the peptidase M28 family. M28E subfamily.</text>
</comment>
<evidence type="ECO:0000256" key="2">
    <source>
        <dbReference type="ARBA" id="ARBA00022438"/>
    </source>
</evidence>
<dbReference type="EMBL" id="MCFF01000014">
    <property type="protein sequence ID" value="ORZ19167.1"/>
    <property type="molecule type" value="Genomic_DNA"/>
</dbReference>
<dbReference type="InterPro" id="IPR045175">
    <property type="entry name" value="M28_fam"/>
</dbReference>
<keyword evidence="7 9" id="KW-0862">Zinc</keyword>
<evidence type="ECO:0000256" key="9">
    <source>
        <dbReference type="RuleBase" id="RU361240"/>
    </source>
</evidence>
<comment type="cofactor">
    <cofactor evidence="1">
        <name>Zn(2+)</name>
        <dbReference type="ChEBI" id="CHEBI:29105"/>
    </cofactor>
</comment>
<evidence type="ECO:0000313" key="12">
    <source>
        <dbReference type="Proteomes" id="UP000193648"/>
    </source>
</evidence>
<dbReference type="Proteomes" id="UP000193648">
    <property type="component" value="Unassembled WGS sequence"/>
</dbReference>
<keyword evidence="3 9" id="KW-0645">Protease</keyword>
<evidence type="ECO:0000256" key="1">
    <source>
        <dbReference type="ARBA" id="ARBA00001947"/>
    </source>
</evidence>
<protein>
    <recommendedName>
        <fullName evidence="9">Peptide hydrolase</fullName>
        <ecNumber evidence="9">3.4.-.-</ecNumber>
    </recommendedName>
</protein>
<evidence type="ECO:0000256" key="3">
    <source>
        <dbReference type="ARBA" id="ARBA00022670"/>
    </source>
</evidence>
<keyword evidence="2" id="KW-0031">Aminopeptidase</keyword>
<dbReference type="PANTHER" id="PTHR12147">
    <property type="entry name" value="METALLOPEPTIDASE M28 FAMILY MEMBER"/>
    <property type="match status" value="1"/>
</dbReference>
<feature type="signal peptide" evidence="9">
    <location>
        <begin position="1"/>
        <end position="18"/>
    </location>
</feature>
<dbReference type="GO" id="GO:0006508">
    <property type="term" value="P:proteolysis"/>
    <property type="evidence" value="ECO:0007669"/>
    <property type="project" value="UniProtKB-KW"/>
</dbReference>
<reference evidence="11 12" key="1">
    <citation type="submission" date="2016-07" db="EMBL/GenBank/DDBJ databases">
        <title>Pervasive Adenine N6-methylation of Active Genes in Fungi.</title>
        <authorList>
            <consortium name="DOE Joint Genome Institute"/>
            <person name="Mondo S.J."/>
            <person name="Dannebaum R.O."/>
            <person name="Kuo R.C."/>
            <person name="Labutti K."/>
            <person name="Haridas S."/>
            <person name="Kuo A."/>
            <person name="Salamov A."/>
            <person name="Ahrendt S.R."/>
            <person name="Lipzen A."/>
            <person name="Sullivan W."/>
            <person name="Andreopoulos W.B."/>
            <person name="Clum A."/>
            <person name="Lindquist E."/>
            <person name="Daum C."/>
            <person name="Ramamoorthy G.K."/>
            <person name="Gryganskyi A."/>
            <person name="Culley D."/>
            <person name="Magnuson J.K."/>
            <person name="James T.Y."/>
            <person name="O'Malley M.A."/>
            <person name="Stajich J.E."/>
            <person name="Spatafora J.W."/>
            <person name="Visel A."/>
            <person name="Grigoriev I.V."/>
        </authorList>
    </citation>
    <scope>NUCLEOTIDE SEQUENCE [LARGE SCALE GENOMIC DNA]</scope>
    <source>
        <strain evidence="11 12">NRRL 3116</strain>
    </source>
</reference>
<organism evidence="11 12">
    <name type="scientific">Lobosporangium transversale</name>
    <dbReference type="NCBI Taxonomy" id="64571"/>
    <lineage>
        <taxon>Eukaryota</taxon>
        <taxon>Fungi</taxon>
        <taxon>Fungi incertae sedis</taxon>
        <taxon>Mucoromycota</taxon>
        <taxon>Mortierellomycotina</taxon>
        <taxon>Mortierellomycetes</taxon>
        <taxon>Mortierellales</taxon>
        <taxon>Mortierellaceae</taxon>
        <taxon>Lobosporangium</taxon>
    </lineage>
</organism>
<dbReference type="InterPro" id="IPR007484">
    <property type="entry name" value="Peptidase_M28"/>
</dbReference>
<keyword evidence="4 9" id="KW-0479">Metal-binding</keyword>
<dbReference type="GeneID" id="33568338"/>
<dbReference type="AlphaFoldDB" id="A0A1Y2GQI8"/>
<accession>A0A1Y2GQI8</accession>
<dbReference type="EC" id="3.4.-.-" evidence="9"/>
<evidence type="ECO:0000259" key="10">
    <source>
        <dbReference type="Pfam" id="PF04389"/>
    </source>
</evidence>
<sequence length="373" mass="41845">MVRLYSLVILSLVAVAFAVPTVPAENSESLRLIRTSVDKDPFWTTEKERLDLIQKNVGFMDITDHQQAENVNALAVLQKKPLPTTVSQQSTFARYVGKLKIENMESVLVPFTKFHNRYYEVQTGLASAKWLQRRISNIISKTSKKSKASVRRFKHSFIQFSIIARIEGTDPHLKDAPIILGAHLDSINSNNPIHGRAPGADDDGSGTVVILEVFRALLNGGFKPVRPIEFHWYAGEEGGLLGSQDIAERYNRNGIEAYAMLQNDMTAYTGKKYPPHFALVTDFVDPELTALIKLYAETYADIDVRENECGYGCSDHASWTKYGYRASFAIEAIDDNPLFHTAEDDLPLIDYNHMMQFAKLSLAFVIELSSFSG</sequence>
<dbReference type="GO" id="GO:0004177">
    <property type="term" value="F:aminopeptidase activity"/>
    <property type="evidence" value="ECO:0007669"/>
    <property type="project" value="UniProtKB-KW"/>
</dbReference>
<dbReference type="OrthoDB" id="2214at2759"/>
<dbReference type="GO" id="GO:0046872">
    <property type="term" value="F:metal ion binding"/>
    <property type="evidence" value="ECO:0007669"/>
    <property type="project" value="UniProtKB-KW"/>
</dbReference>
<gene>
    <name evidence="11" type="ORF">BCR41DRAFT_369914</name>
</gene>
<evidence type="ECO:0000256" key="8">
    <source>
        <dbReference type="ARBA" id="ARBA00043962"/>
    </source>
</evidence>
<dbReference type="SUPFAM" id="SSF53187">
    <property type="entry name" value="Zn-dependent exopeptidases"/>
    <property type="match status" value="1"/>
</dbReference>
<dbReference type="Pfam" id="PF04389">
    <property type="entry name" value="Peptidase_M28"/>
    <property type="match status" value="1"/>
</dbReference>
<name>A0A1Y2GQI8_9FUNG</name>
<keyword evidence="12" id="KW-1185">Reference proteome</keyword>
<dbReference type="RefSeq" id="XP_021882335.1">
    <property type="nucleotide sequence ID" value="XM_022026495.1"/>
</dbReference>
<evidence type="ECO:0000313" key="11">
    <source>
        <dbReference type="EMBL" id="ORZ19167.1"/>
    </source>
</evidence>
<feature type="domain" description="Peptidase M28" evidence="10">
    <location>
        <begin position="162"/>
        <end position="365"/>
    </location>
</feature>
<dbReference type="STRING" id="64571.A0A1Y2GQI8"/>